<reference evidence="1" key="1">
    <citation type="journal article" date="2015" name="Genome Announc.">
        <title>Draft Genome Sequence of Anaerolineae Strain TC1, a Novel Isolate from a Methanogenic Wastewater Treatment System.</title>
        <authorList>
            <person name="Matsuura N."/>
            <person name="Tourlousse D.M."/>
            <person name="Sun L."/>
            <person name="Toyonaga M."/>
            <person name="Kuroda K."/>
            <person name="Ohashi A."/>
            <person name="Cruz R."/>
            <person name="Yamaguchi T."/>
            <person name="Sekiguchi Y."/>
        </authorList>
    </citation>
    <scope>NUCLEOTIDE SEQUENCE [LARGE SCALE GENOMIC DNA]</scope>
    <source>
        <strain evidence="1">TC1</strain>
    </source>
</reference>
<evidence type="ECO:0000313" key="1">
    <source>
        <dbReference type="EMBL" id="GAP40059.1"/>
    </source>
</evidence>
<dbReference type="InterPro" id="IPR014998">
    <property type="entry name" value="DUF1848"/>
</dbReference>
<evidence type="ECO:0000313" key="2">
    <source>
        <dbReference type="Proteomes" id="UP000053370"/>
    </source>
</evidence>
<dbReference type="AlphaFoldDB" id="A0A0S7BNY3"/>
<proteinExistence type="predicted"/>
<evidence type="ECO:0008006" key="3">
    <source>
        <dbReference type="Google" id="ProtNLM"/>
    </source>
</evidence>
<dbReference type="PATRIC" id="fig|1678840.3.peg.1228"/>
<sequence length="306" mass="35047">MIISASRRTDLPACYSDWLVKRFQEGFVLVRNPFRFHQISRISLSPEVVDGVVFWTKNPLPLIPKLDAFQEYAYYFLFTLNSYDRSLEPGIPPKKEVLISAFKRLSDQIGPDRVIWRYDPIIISESYSIAYHLENFERIAHELSGYTHQCIISFLDFYRDTGKNLAAFHLHPFSDESQRILANNLGKIARSNRLELCACAENMDLSAFQIQPSHCIDSQLLSKLAGYPVLAEKDKNQRKECDCAASIDIGTYNTCRIGCRYCYAVHPGNRRFLTDQTHDSNAPLLFGEVSAQDIITDRSVRSCRIG</sequence>
<dbReference type="EMBL" id="DF968181">
    <property type="protein sequence ID" value="GAP40059.1"/>
    <property type="molecule type" value="Genomic_DNA"/>
</dbReference>
<keyword evidence="2" id="KW-1185">Reference proteome</keyword>
<gene>
    <name evidence="1" type="ORF">ATC1_1323</name>
</gene>
<accession>A0A0S7BNY3</accession>
<dbReference type="Proteomes" id="UP000053370">
    <property type="component" value="Unassembled WGS sequence"/>
</dbReference>
<name>A0A0S7BNY3_9CHLR</name>
<dbReference type="STRING" id="1678840.ATC1_1323"/>
<dbReference type="RefSeq" id="WP_062279039.1">
    <property type="nucleotide sequence ID" value="NZ_DF968181.1"/>
</dbReference>
<dbReference type="OrthoDB" id="9771212at2"/>
<protein>
    <recommendedName>
        <fullName evidence="3">DNA repair photolyase</fullName>
    </recommendedName>
</protein>
<dbReference type="Pfam" id="PF08902">
    <property type="entry name" value="DUF1848"/>
    <property type="match status" value="1"/>
</dbReference>
<organism evidence="1">
    <name type="scientific">Flexilinea flocculi</name>
    <dbReference type="NCBI Taxonomy" id="1678840"/>
    <lineage>
        <taxon>Bacteria</taxon>
        <taxon>Bacillati</taxon>
        <taxon>Chloroflexota</taxon>
        <taxon>Anaerolineae</taxon>
        <taxon>Anaerolineales</taxon>
        <taxon>Anaerolineaceae</taxon>
        <taxon>Flexilinea</taxon>
    </lineage>
</organism>